<dbReference type="Pfam" id="PF05565">
    <property type="entry name" value="Sipho_Gp157"/>
    <property type="match status" value="1"/>
</dbReference>
<keyword evidence="2" id="KW-1185">Reference proteome</keyword>
<reference evidence="2" key="1">
    <citation type="submission" date="2016-10" db="EMBL/GenBank/DDBJ databases">
        <authorList>
            <person name="Varghese N."/>
            <person name="Submissions S."/>
        </authorList>
    </citation>
    <scope>NUCLEOTIDE SEQUENCE [LARGE SCALE GENOMIC DNA]</scope>
    <source>
        <strain evidence="2">VPI 5359</strain>
    </source>
</reference>
<dbReference type="AlphaFoldDB" id="A0A1H3ITJ3"/>
<dbReference type="EMBL" id="FNOU01000024">
    <property type="protein sequence ID" value="SDY30184.1"/>
    <property type="molecule type" value="Genomic_DNA"/>
</dbReference>
<accession>A0A1H3ITJ3</accession>
<organism evidence="1 2">
    <name type="scientific">Eubacterium barkeri</name>
    <name type="common">Clostridium barkeri</name>
    <dbReference type="NCBI Taxonomy" id="1528"/>
    <lineage>
        <taxon>Bacteria</taxon>
        <taxon>Bacillati</taxon>
        <taxon>Bacillota</taxon>
        <taxon>Clostridia</taxon>
        <taxon>Eubacteriales</taxon>
        <taxon>Eubacteriaceae</taxon>
        <taxon>Eubacterium</taxon>
    </lineage>
</organism>
<protein>
    <submittedName>
        <fullName evidence="1">Virus Gp157</fullName>
    </submittedName>
</protein>
<evidence type="ECO:0000313" key="2">
    <source>
        <dbReference type="Proteomes" id="UP000199652"/>
    </source>
</evidence>
<evidence type="ECO:0000313" key="1">
    <source>
        <dbReference type="EMBL" id="SDY30184.1"/>
    </source>
</evidence>
<dbReference type="STRING" id="1528.SAMN04488579_12449"/>
<dbReference type="Proteomes" id="UP000199652">
    <property type="component" value="Unassembled WGS sequence"/>
</dbReference>
<name>A0A1H3ITJ3_EUBBA</name>
<proteinExistence type="predicted"/>
<sequence length="156" mass="18105">MKLYEIREEYQRILDNEDLESEETIVALNDIEEAFEEKADNVACLVKSLKAEEDAVKAEMMALDKRKKSINKKLENVKEYLKNEMLFAGKEKIKTARNTISFRSTKSVEVFDEASLEERFLRIKKEPNKTEIKVALEDGEIIDGARMVENLSLQVR</sequence>
<dbReference type="InterPro" id="IPR008840">
    <property type="entry name" value="Sipho_Gp157"/>
</dbReference>
<gene>
    <name evidence="1" type="ORF">SAMN04488579_12449</name>
</gene>
<dbReference type="RefSeq" id="WP_176770932.1">
    <property type="nucleotide sequence ID" value="NZ_FNOU01000024.1"/>
</dbReference>